<feature type="compositionally biased region" description="Polar residues" evidence="2">
    <location>
        <begin position="930"/>
        <end position="940"/>
    </location>
</feature>
<feature type="compositionally biased region" description="Basic and acidic residues" evidence="2">
    <location>
        <begin position="346"/>
        <end position="358"/>
    </location>
</feature>
<feature type="region of interest" description="Disordered" evidence="2">
    <location>
        <begin position="775"/>
        <end position="820"/>
    </location>
</feature>
<protein>
    <submittedName>
        <fullName evidence="4">Gse1 coiled-coil protein</fullName>
    </submittedName>
</protein>
<feature type="compositionally biased region" description="Pro residues" evidence="2">
    <location>
        <begin position="536"/>
        <end position="553"/>
    </location>
</feature>
<dbReference type="Bgee" id="ENSGACG00000012114">
    <property type="expression patterns" value="Expressed in embryo and 7 other cell types or tissues"/>
</dbReference>
<dbReference type="InterPro" id="IPR022207">
    <property type="entry name" value="GSE-like"/>
</dbReference>
<dbReference type="Pfam" id="PF12540">
    <property type="entry name" value="DUF3736"/>
    <property type="match status" value="1"/>
</dbReference>
<feature type="region of interest" description="Disordered" evidence="2">
    <location>
        <begin position="1015"/>
        <end position="1036"/>
    </location>
</feature>
<feature type="compositionally biased region" description="Acidic residues" evidence="2">
    <location>
        <begin position="1074"/>
        <end position="1094"/>
    </location>
</feature>
<reference evidence="4" key="1">
    <citation type="submission" date="2006-01" db="EMBL/GenBank/DDBJ databases">
        <authorList>
            <person name="Lindblad-Toh K."/>
            <person name="Mauceli E."/>
            <person name="Grabherr M."/>
            <person name="Chang J.L."/>
            <person name="Lander E.S."/>
        </authorList>
    </citation>
    <scope>NUCLEOTIDE SEQUENCE [LARGE SCALE GENOMIC DNA]</scope>
</reference>
<feature type="coiled-coil region" evidence="1">
    <location>
        <begin position="1128"/>
        <end position="1176"/>
    </location>
</feature>
<sequence length="1195" mass="132884">MNHESNKSASLGMISTATRTTATVSPLSPLTNGNAVAQSANSGFAAALRKLAKQAEDPRGELLRPAAPAAAGPLSSHLTPPPPPQPPPPLTIGSPQKAHDVKRDPPCVVALPLLFLTNGYCRWNSSQVDLSVQGLGRERLGAENTQTQHDKRTPPTPSRHPLAHPFGLTPSSVMQDPRMQSLSLPGQMHPAVPSSAIQEEYLRALRPFGTSDDLRLTSLPMSLEQAAAAHAAAAAAYYHPAYMHHPLSLPIFMMEETMCLSALRSQFYSVPGGGAFSPLHHSALHLHMPGGRYPGELNHTAALAERHSSHMLPYLPHRLQMENDLRRQQQMVRAAENHYLAELQARRAPPEDRARPGERLTPNRLGTCDRKISIQKDQTTVVEARSDEPTGAAADLKILRSKINEWFPNSSVSPDKTKDSEHPCFPAHKPMSLQPGLHPSRGSIPHPVPSLVPSHLGKHHAAAAGGIHGALAAAMMTQRASEAAWLTRQRGQGNERDAPLEMGLRSPGKRMELKRDSHRTHSVHQNSGSKDVPPCLGAPPPLISPKGPHPPAPLTALWNPASFVDTPSDSRRKLNPPTPPSRPPPGLTRADRPTVNWGEKQEDGGRRRTEVTERYTSMRGASLQEAGSWNQADQDRAIQSLYHRHHINNLHKRPMEPPSVPRAGAELVGRCRAASPPPVRERQGKLPSSVLVYDEVLQQHRQLLSKLDLEEKKRREAREGGYYYELDESYDESDEEEVKAHLRRVTEQPPLKLDTSSEKVDFLRACGLTTLAHRDELLQRKRRKRRRMMRERSPSPPAARSKRKAPSPSAPPAPLTTPYSAEQMDCTPELHNKKDFLLMFNLSHVSPQQKRDKERTEGLLKAIQRKTVTLDTLRYNPLPPCSSPPANLSDDNSTSASLLSQSNGHQYPDSPSPSPPYLHKPRQLAHNDTFKPSVNTHTSRNPPPLNPHPEKAEFTEAQPNRKLQGLQNAVASPHKKESNPVQNGRNWPWERFAPEAFAQHFHQAVLQSTHSTLQNKGVSSCGPEDGAMPHSVSQLKNSSTPYPLIHALQHGQINGYHFHPLAAGRDTPGPREDLSDEDEEESGQEEESDEVEMEEAPRKWQGIEAIFEAYHEYVDEWSVERHVLHSQCKRLEAQNYNLTRTAEQLTLTMGDLVSQRQKVREERDRLQAQLEHFRRCLTLPNIQWGRGQVNGHMPR</sequence>
<feature type="region of interest" description="Disordered" evidence="2">
    <location>
        <begin position="1058"/>
        <end position="1097"/>
    </location>
</feature>
<feature type="region of interest" description="Disordered" evidence="2">
    <location>
        <begin position="68"/>
        <end position="102"/>
    </location>
</feature>
<name>G3PEL4_GASAC</name>
<evidence type="ECO:0000256" key="2">
    <source>
        <dbReference type="SAM" id="MobiDB-lite"/>
    </source>
</evidence>
<dbReference type="InterPro" id="IPR042337">
    <property type="entry name" value="GSE1"/>
</dbReference>
<feature type="compositionally biased region" description="Basic residues" evidence="2">
    <location>
        <begin position="780"/>
        <end position="789"/>
    </location>
</feature>
<feature type="compositionally biased region" description="Basic and acidic residues" evidence="2">
    <location>
        <begin position="599"/>
        <end position="610"/>
    </location>
</feature>
<gene>
    <name evidence="4" type="primary">GSE1</name>
</gene>
<dbReference type="STRING" id="69293.ENSGACP00000016038"/>
<dbReference type="InParanoid" id="G3PEL4"/>
<feature type="region of interest" description="Disordered" evidence="2">
    <location>
        <begin position="483"/>
        <end position="610"/>
    </location>
</feature>
<dbReference type="PANTHER" id="PTHR17608">
    <property type="entry name" value="GENETIC SUPPRESSOR ELEMENT 1"/>
    <property type="match status" value="1"/>
</dbReference>
<evidence type="ECO:0000313" key="4">
    <source>
        <dbReference type="Ensembl" id="ENSGACP00000016038.1"/>
    </source>
</evidence>
<feature type="compositionally biased region" description="Pro residues" evidence="2">
    <location>
        <begin position="576"/>
        <end position="586"/>
    </location>
</feature>
<feature type="compositionally biased region" description="Polar residues" evidence="2">
    <location>
        <begin position="884"/>
        <end position="905"/>
    </location>
</feature>
<dbReference type="Ensembl" id="ENSGACT00000016069.1">
    <property type="protein sequence ID" value="ENSGACP00000016038.1"/>
    <property type="gene ID" value="ENSGACG00000012114.1"/>
</dbReference>
<proteinExistence type="predicted"/>
<accession>G3PEL4</accession>
<dbReference type="OMA" id="SGMNHES"/>
<evidence type="ECO:0000256" key="1">
    <source>
        <dbReference type="SAM" id="Coils"/>
    </source>
</evidence>
<keyword evidence="1" id="KW-0175">Coiled coil</keyword>
<organism evidence="4">
    <name type="scientific">Gasterosteus aculeatus</name>
    <name type="common">Three-spined stickleback</name>
    <dbReference type="NCBI Taxonomy" id="69293"/>
    <lineage>
        <taxon>Eukaryota</taxon>
        <taxon>Metazoa</taxon>
        <taxon>Chordata</taxon>
        <taxon>Craniata</taxon>
        <taxon>Vertebrata</taxon>
        <taxon>Euteleostomi</taxon>
        <taxon>Actinopterygii</taxon>
        <taxon>Neopterygii</taxon>
        <taxon>Teleostei</taxon>
        <taxon>Neoteleostei</taxon>
        <taxon>Acanthomorphata</taxon>
        <taxon>Eupercaria</taxon>
        <taxon>Perciformes</taxon>
        <taxon>Cottioidei</taxon>
        <taxon>Gasterosteales</taxon>
        <taxon>Gasterosteidae</taxon>
        <taxon>Gasterosteus</taxon>
    </lineage>
</organism>
<feature type="domain" description="Genetic suppressor element-like" evidence="3">
    <location>
        <begin position="699"/>
        <end position="843"/>
    </location>
</feature>
<dbReference type="PANTHER" id="PTHR17608:SF4">
    <property type="entry name" value="GENETIC SUPPRESSOR ELEMENT 1"/>
    <property type="match status" value="1"/>
</dbReference>
<dbReference type="AlphaFoldDB" id="G3PEL4"/>
<dbReference type="eggNOG" id="ENOG502SIHP">
    <property type="taxonomic scope" value="Eukaryota"/>
</dbReference>
<reference evidence="4" key="2">
    <citation type="submission" date="2024-04" db="UniProtKB">
        <authorList>
            <consortium name="Ensembl"/>
        </authorList>
    </citation>
    <scope>IDENTIFICATION</scope>
</reference>
<feature type="region of interest" description="Disordered" evidence="2">
    <location>
        <begin position="139"/>
        <end position="168"/>
    </location>
</feature>
<feature type="compositionally biased region" description="Pro residues" evidence="2">
    <location>
        <begin position="79"/>
        <end position="90"/>
    </location>
</feature>
<evidence type="ECO:0000259" key="3">
    <source>
        <dbReference type="Pfam" id="PF12540"/>
    </source>
</evidence>
<feature type="region of interest" description="Disordered" evidence="2">
    <location>
        <begin position="871"/>
        <end position="952"/>
    </location>
</feature>
<feature type="region of interest" description="Disordered" evidence="2">
    <location>
        <begin position="346"/>
        <end position="365"/>
    </location>
</feature>